<comment type="caution">
    <text evidence="1">The sequence shown here is derived from an EMBL/GenBank/DDBJ whole genome shotgun (WGS) entry which is preliminary data.</text>
</comment>
<gene>
    <name evidence="1" type="ORF">TNCT_672911</name>
</gene>
<dbReference type="Proteomes" id="UP000887116">
    <property type="component" value="Unassembled WGS sequence"/>
</dbReference>
<dbReference type="AlphaFoldDB" id="A0A8X6KYD7"/>
<evidence type="ECO:0000313" key="1">
    <source>
        <dbReference type="EMBL" id="GFQ88711.1"/>
    </source>
</evidence>
<proteinExistence type="predicted"/>
<reference evidence="1" key="1">
    <citation type="submission" date="2020-07" db="EMBL/GenBank/DDBJ databases">
        <title>Multicomponent nature underlies the extraordinary mechanical properties of spider dragline silk.</title>
        <authorList>
            <person name="Kono N."/>
            <person name="Nakamura H."/>
            <person name="Mori M."/>
            <person name="Yoshida Y."/>
            <person name="Ohtoshi R."/>
            <person name="Malay A.D."/>
            <person name="Moran D.A.P."/>
            <person name="Tomita M."/>
            <person name="Numata K."/>
            <person name="Arakawa K."/>
        </authorList>
    </citation>
    <scope>NUCLEOTIDE SEQUENCE</scope>
</reference>
<dbReference type="EMBL" id="BMAO01003564">
    <property type="protein sequence ID" value="GFQ88711.1"/>
    <property type="molecule type" value="Genomic_DNA"/>
</dbReference>
<accession>A0A8X6KYD7</accession>
<evidence type="ECO:0000313" key="2">
    <source>
        <dbReference type="Proteomes" id="UP000887116"/>
    </source>
</evidence>
<name>A0A8X6KYD7_TRICU</name>
<sequence>MSVAINDIIDNQKITYDVFSECTRNGAFHFSKNDTTDAQENAEQVAGRFHGFSKSQRSLSCIATRGFVTVVTSPRSYKDYWRTRLN</sequence>
<protein>
    <submittedName>
        <fullName evidence="1">Uncharacterized protein</fullName>
    </submittedName>
</protein>
<organism evidence="1 2">
    <name type="scientific">Trichonephila clavata</name>
    <name type="common">Joro spider</name>
    <name type="synonym">Nephila clavata</name>
    <dbReference type="NCBI Taxonomy" id="2740835"/>
    <lineage>
        <taxon>Eukaryota</taxon>
        <taxon>Metazoa</taxon>
        <taxon>Ecdysozoa</taxon>
        <taxon>Arthropoda</taxon>
        <taxon>Chelicerata</taxon>
        <taxon>Arachnida</taxon>
        <taxon>Araneae</taxon>
        <taxon>Araneomorphae</taxon>
        <taxon>Entelegynae</taxon>
        <taxon>Araneoidea</taxon>
        <taxon>Nephilidae</taxon>
        <taxon>Trichonephila</taxon>
    </lineage>
</organism>
<keyword evidence="2" id="KW-1185">Reference proteome</keyword>